<comment type="caution">
    <text evidence="1">The sequence shown here is derived from an EMBL/GenBank/DDBJ whole genome shotgun (WGS) entry which is preliminary data.</text>
</comment>
<sequence>MSSPENEPPPECAVVQHAKAEITKEVATRTLQLDELHRQSERIQREICELNTRRNRLALISRLPDEVLALILEAYVAKHWSAYTPPETNDDWSMPPYRWFVILHVCHDWRRIAFSTHRLWTCIVPTRRVCVQFMLEHIGTLPLHIRFGRPPKESAEISVGRAYREVLKRLPRMRVAQLRITAGARLQLAAMEKNGLNGDDLIMEELSVDMFIPLDNIPFLSSARLPRLTSLGIQYGSLALLDSLRRPTLTSLKFSLQYKVDHIGALTFTLTHLPLLRHLDLSLGLPRRFNAQPNLPGDLEGKTIVHLRHLESLSLEACVSQVSELLDLLMFPYTTSVQLGYIGSATELEYQHAMDTVALKMIPPNTTTSETTASVFKPYSIAIDDKLLVVELWDRVHTWQEVEKDASQDIPKPRLRVAFKGDRITDETSVDLIWRLLTPFDLSDVLTMHVALGLPIIRWIALFGIWNFPNLRSIWLQEEDAILAVLGALATAIPPLEDLPDGPTERFLFPNLENVHIMLLPLHLKPDQPTEHDVMPHLKALLELRAERVRKFGTITLHSCYNVGEEDIAALNELCTSEHACRHFDSTVWDFESDGVQLEDDDSEDDWDDIDLA</sequence>
<gene>
    <name evidence="1" type="ORF">NM688_g2189</name>
</gene>
<reference evidence="1" key="1">
    <citation type="submission" date="2022-07" db="EMBL/GenBank/DDBJ databases">
        <title>Genome Sequence of Phlebia brevispora.</title>
        <authorList>
            <person name="Buettner E."/>
        </authorList>
    </citation>
    <scope>NUCLEOTIDE SEQUENCE</scope>
    <source>
        <strain evidence="1">MPL23</strain>
    </source>
</reference>
<protein>
    <submittedName>
        <fullName evidence="1">Uncharacterized protein</fullName>
    </submittedName>
</protein>
<accession>A0ACC1T935</accession>
<keyword evidence="2" id="KW-1185">Reference proteome</keyword>
<dbReference type="EMBL" id="JANHOG010000267">
    <property type="protein sequence ID" value="KAJ3556140.1"/>
    <property type="molecule type" value="Genomic_DNA"/>
</dbReference>
<dbReference type="Proteomes" id="UP001148662">
    <property type="component" value="Unassembled WGS sequence"/>
</dbReference>
<proteinExistence type="predicted"/>
<organism evidence="1 2">
    <name type="scientific">Phlebia brevispora</name>
    <dbReference type="NCBI Taxonomy" id="194682"/>
    <lineage>
        <taxon>Eukaryota</taxon>
        <taxon>Fungi</taxon>
        <taxon>Dikarya</taxon>
        <taxon>Basidiomycota</taxon>
        <taxon>Agaricomycotina</taxon>
        <taxon>Agaricomycetes</taxon>
        <taxon>Polyporales</taxon>
        <taxon>Meruliaceae</taxon>
        <taxon>Phlebia</taxon>
    </lineage>
</organism>
<name>A0ACC1T935_9APHY</name>
<evidence type="ECO:0000313" key="2">
    <source>
        <dbReference type="Proteomes" id="UP001148662"/>
    </source>
</evidence>
<evidence type="ECO:0000313" key="1">
    <source>
        <dbReference type="EMBL" id="KAJ3556140.1"/>
    </source>
</evidence>